<dbReference type="Pfam" id="PF01284">
    <property type="entry name" value="MARVEL"/>
    <property type="match status" value="1"/>
</dbReference>
<accession>A0A813Q9F5</accession>
<evidence type="ECO:0000256" key="8">
    <source>
        <dbReference type="SAM" id="MobiDB-lite"/>
    </source>
</evidence>
<dbReference type="AlphaFoldDB" id="A0A813Q9F5"/>
<dbReference type="InterPro" id="IPR008253">
    <property type="entry name" value="Marvel"/>
</dbReference>
<evidence type="ECO:0000256" key="9">
    <source>
        <dbReference type="SAM" id="Phobius"/>
    </source>
</evidence>
<feature type="transmembrane region" description="Helical" evidence="9">
    <location>
        <begin position="959"/>
        <end position="982"/>
    </location>
</feature>
<feature type="domain" description="MARVEL" evidence="10">
    <location>
        <begin position="949"/>
        <end position="1146"/>
    </location>
</feature>
<evidence type="ECO:0000256" key="6">
    <source>
        <dbReference type="ARBA" id="ARBA00023180"/>
    </source>
</evidence>
<keyword evidence="5 7" id="KW-0472">Membrane</keyword>
<evidence type="ECO:0000256" key="5">
    <source>
        <dbReference type="ARBA" id="ARBA00023136"/>
    </source>
</evidence>
<feature type="transmembrane region" description="Helical" evidence="9">
    <location>
        <begin position="1120"/>
        <end position="1142"/>
    </location>
</feature>
<feature type="transmembrane region" description="Helical" evidence="9">
    <location>
        <begin position="1060"/>
        <end position="1081"/>
    </location>
</feature>
<evidence type="ECO:0000313" key="12">
    <source>
        <dbReference type="Proteomes" id="UP000663870"/>
    </source>
</evidence>
<feature type="region of interest" description="Disordered" evidence="8">
    <location>
        <begin position="1153"/>
        <end position="1189"/>
    </location>
</feature>
<evidence type="ECO:0000256" key="2">
    <source>
        <dbReference type="ARBA" id="ARBA00006476"/>
    </source>
</evidence>
<feature type="transmembrane region" description="Helical" evidence="9">
    <location>
        <begin position="1026"/>
        <end position="1048"/>
    </location>
</feature>
<protein>
    <recommendedName>
        <fullName evidence="10">MARVEL domain-containing protein</fullName>
    </recommendedName>
</protein>
<evidence type="ECO:0000259" key="10">
    <source>
        <dbReference type="PROSITE" id="PS51225"/>
    </source>
</evidence>
<sequence>MQQNKRYQQKILAARYSIHCVKDNSVEKVSEQFIMTEVQQDSLSNQELIRLENDPNTQTEISLNGNIDPDINDLSSENDASSHDSQLDYSSDENEASSHDSQSDYSSDENEATHDQIEIERKTFLQQLIEFIRDANLNKTATSSLLSLLNSSKSYDEIPVSINQLLKHLDIKFYYDIFIYCSTCLTSLSKIQDRCINCETSTKKTNSELIIFSIAEELRRVVQSNIELIKWYSFRENQMISDIVLGDIYKEQCSNNSTLTLMITTDGKPMISSKATRTSVWPVMSFVVEIPPFIRERLDNMMLLGLWHSPISPPTDLLLSRIVYLIKSLTMTVSGNIRTSYGVLGSSPISSILSIPLQSTLDYFHLALEVHLRTLMCQWCEMIKGYPGAIAFIDDFLNSISYPHSFNRTPKGFLNYGKWKASELRTFLVYVSLPALVRLRLSMPKCFPEVYVYHFSLYFIYIRNLRHFSNRDEIREMPTFIEEYLKLFSSLYDQCAELYSTHALYHLHEQVEQHGGLAHHSLFATESCLNHIAKLSHGSISLGRQISYWWCIHRQINSRKMINRPTLFTKSELILDSFFVYDVIENYRQEFDLVYNQTFGEFPPQSMKFYSRYVHGLIVYHSMSYSRRNKSNSFSVLIETRNLRVLFKYPMAYYSGSRTPSATRKSSYTGVSTHSKPVDDYEIEVEGENDLDNDYPIIRDVPFYNSQQRRCVDSQSNRNTISEKDRYYTPQLKRKRGSEAIDRFPFDSLAKQLENMQTMMCDMNRKVDMMMKKETEVEKQIENVDKRITGLARQVHKNPTPSPVPSDVPKVMYNERNILAGPIEPTPLGLMKQLINDLFTEDEIILGYHEEVNERTNKIKEAVKNYYFRDDDEHFRVFWDSVGHITRGNQRRGRSYRKKKNDLEQQKLYNGIDINNNQYEDNQYLYSIISMESLQSKLSVSAMTANLRIFTEPRGLIRLLQFIFAIFAFATACSGSSSVLLINSRNNSISASWSYPYNLKNTQIISDNKPEKPISSANDVKPSAEFFVFTGVTSMLLSLGFAIVYVLMDQRYRNDERLPLIDFIVILIWSIFWIAGSAAWAKGVSNIRTQTSWESIAKRSDFCSETLPCKEVYSGTYGSIIVSVIFGFLNFILWAGSAWFVYKETRLFKSGTAQQQQQQESSEQPSNFSNFGAPTIQQQSGIRSPNSMG</sequence>
<evidence type="ECO:0000256" key="7">
    <source>
        <dbReference type="PROSITE-ProRule" id="PRU00581"/>
    </source>
</evidence>
<evidence type="ECO:0000256" key="4">
    <source>
        <dbReference type="ARBA" id="ARBA00022989"/>
    </source>
</evidence>
<keyword evidence="3 7" id="KW-0812">Transmembrane</keyword>
<evidence type="ECO:0000256" key="3">
    <source>
        <dbReference type="ARBA" id="ARBA00022692"/>
    </source>
</evidence>
<evidence type="ECO:0000313" key="11">
    <source>
        <dbReference type="EMBL" id="CAF0763867.1"/>
    </source>
</evidence>
<feature type="region of interest" description="Disordered" evidence="8">
    <location>
        <begin position="54"/>
        <end position="113"/>
    </location>
</feature>
<feature type="compositionally biased region" description="Polar residues" evidence="8">
    <location>
        <begin position="1165"/>
        <end position="1189"/>
    </location>
</feature>
<evidence type="ECO:0000256" key="1">
    <source>
        <dbReference type="ARBA" id="ARBA00004141"/>
    </source>
</evidence>
<keyword evidence="12" id="KW-1185">Reference proteome</keyword>
<dbReference type="InterPro" id="IPR001285">
    <property type="entry name" value="Synaptophysin/porin"/>
</dbReference>
<name>A0A813Q9F5_9BILA</name>
<comment type="subcellular location">
    <subcellularLocation>
        <location evidence="1">Membrane</location>
        <topology evidence="1">Multi-pass membrane protein</topology>
    </subcellularLocation>
</comment>
<proteinExistence type="inferred from homology"/>
<dbReference type="PRINTS" id="PR00220">
    <property type="entry name" value="SYNAPTOPHYSN"/>
</dbReference>
<dbReference type="PROSITE" id="PS51225">
    <property type="entry name" value="MARVEL"/>
    <property type="match status" value="1"/>
</dbReference>
<comment type="caution">
    <text evidence="11">The sequence shown here is derived from an EMBL/GenBank/DDBJ whole genome shotgun (WGS) entry which is preliminary data.</text>
</comment>
<dbReference type="GO" id="GO:0030672">
    <property type="term" value="C:synaptic vesicle membrane"/>
    <property type="evidence" value="ECO:0007669"/>
    <property type="project" value="TreeGrafter"/>
</dbReference>
<comment type="similarity">
    <text evidence="2">Belongs to the synaptophysin/synaptobrevin family.</text>
</comment>
<organism evidence="11 12">
    <name type="scientific">Rotaria sordida</name>
    <dbReference type="NCBI Taxonomy" id="392033"/>
    <lineage>
        <taxon>Eukaryota</taxon>
        <taxon>Metazoa</taxon>
        <taxon>Spiralia</taxon>
        <taxon>Gnathifera</taxon>
        <taxon>Rotifera</taxon>
        <taxon>Eurotatoria</taxon>
        <taxon>Bdelloidea</taxon>
        <taxon>Philodinida</taxon>
        <taxon>Philodinidae</taxon>
        <taxon>Rotaria</taxon>
    </lineage>
</organism>
<keyword evidence="6" id="KW-0325">Glycoprotein</keyword>
<dbReference type="EMBL" id="CAJNOL010000028">
    <property type="protein sequence ID" value="CAF0763867.1"/>
    <property type="molecule type" value="Genomic_DNA"/>
</dbReference>
<gene>
    <name evidence="11" type="ORF">JXQ802_LOCUS2346</name>
</gene>
<feature type="compositionally biased region" description="Polar residues" evidence="8">
    <location>
        <begin position="54"/>
        <end position="65"/>
    </location>
</feature>
<keyword evidence="4 9" id="KW-1133">Transmembrane helix</keyword>
<dbReference type="Proteomes" id="UP000663870">
    <property type="component" value="Unassembled WGS sequence"/>
</dbReference>
<dbReference type="PANTHER" id="PTHR10306:SF17">
    <property type="entry name" value="MARVEL DOMAIN-CONTAINING PROTEIN"/>
    <property type="match status" value="1"/>
</dbReference>
<feature type="compositionally biased region" description="Low complexity" evidence="8">
    <location>
        <begin position="1154"/>
        <end position="1164"/>
    </location>
</feature>
<reference evidence="11" key="1">
    <citation type="submission" date="2021-02" db="EMBL/GenBank/DDBJ databases">
        <authorList>
            <person name="Nowell W R."/>
        </authorList>
    </citation>
    <scope>NUCLEOTIDE SEQUENCE</scope>
</reference>
<dbReference type="PANTHER" id="PTHR10306">
    <property type="entry name" value="SYNAPTOPHYSIN"/>
    <property type="match status" value="1"/>
</dbReference>